<accession>A0AAV2HPY1</accession>
<name>A0AAV2HPY1_LYMST</name>
<dbReference type="Proteomes" id="UP001497497">
    <property type="component" value="Unassembled WGS sequence"/>
</dbReference>
<sequence>MDIFNPLELASLIEEWMLHKEIQGIYKYDDLKLSLPEIIWTDIFCKSDPSLKIMAHKKTVVLARMKSPLLVGEPECKVELYSGLIKYGNTDFNTKVNLPFDDLPDYILNYLSIKSLDIDLGREAAETEPSPYLFNPKPSEEGAAVPGPVWRGCYVGIFSLMADLRGDVKFIEDDGTVQMVDFKEMVHFLKFSNKTEYIRVKTESCDWEVTGMCEFSLYS</sequence>
<comment type="caution">
    <text evidence="1">The sequence shown here is derived from an EMBL/GenBank/DDBJ whole genome shotgun (WGS) entry which is preliminary data.</text>
</comment>
<reference evidence="1 2" key="1">
    <citation type="submission" date="2024-04" db="EMBL/GenBank/DDBJ databases">
        <authorList>
            <consortium name="Genoscope - CEA"/>
            <person name="William W."/>
        </authorList>
    </citation>
    <scope>NUCLEOTIDE SEQUENCE [LARGE SCALE GENOMIC DNA]</scope>
</reference>
<proteinExistence type="predicted"/>
<dbReference type="AlphaFoldDB" id="A0AAV2HPY1"/>
<keyword evidence="2" id="KW-1185">Reference proteome</keyword>
<organism evidence="1 2">
    <name type="scientific">Lymnaea stagnalis</name>
    <name type="common">Great pond snail</name>
    <name type="synonym">Helix stagnalis</name>
    <dbReference type="NCBI Taxonomy" id="6523"/>
    <lineage>
        <taxon>Eukaryota</taxon>
        <taxon>Metazoa</taxon>
        <taxon>Spiralia</taxon>
        <taxon>Lophotrochozoa</taxon>
        <taxon>Mollusca</taxon>
        <taxon>Gastropoda</taxon>
        <taxon>Heterobranchia</taxon>
        <taxon>Euthyneura</taxon>
        <taxon>Panpulmonata</taxon>
        <taxon>Hygrophila</taxon>
        <taxon>Lymnaeoidea</taxon>
        <taxon>Lymnaeidae</taxon>
        <taxon>Lymnaea</taxon>
    </lineage>
</organism>
<gene>
    <name evidence="1" type="ORF">GSLYS_00009712001</name>
</gene>
<dbReference type="EMBL" id="CAXITT010000210">
    <property type="protein sequence ID" value="CAL1535752.1"/>
    <property type="molecule type" value="Genomic_DNA"/>
</dbReference>
<evidence type="ECO:0000313" key="2">
    <source>
        <dbReference type="Proteomes" id="UP001497497"/>
    </source>
</evidence>
<protein>
    <submittedName>
        <fullName evidence="1">Uncharacterized protein</fullName>
    </submittedName>
</protein>
<evidence type="ECO:0000313" key="1">
    <source>
        <dbReference type="EMBL" id="CAL1535752.1"/>
    </source>
</evidence>